<organism>
    <name type="scientific">Serpula lacrymans var. lacrymans (strain S7.9)</name>
    <name type="common">Dry rot fungus</name>
    <dbReference type="NCBI Taxonomy" id="578457"/>
    <lineage>
        <taxon>Eukaryota</taxon>
        <taxon>Fungi</taxon>
        <taxon>Dikarya</taxon>
        <taxon>Basidiomycota</taxon>
        <taxon>Agaricomycotina</taxon>
        <taxon>Agaricomycetes</taxon>
        <taxon>Agaricomycetidae</taxon>
        <taxon>Boletales</taxon>
        <taxon>Coniophorineae</taxon>
        <taxon>Serpulaceae</taxon>
        <taxon>Serpula</taxon>
    </lineage>
</organism>
<dbReference type="KEGG" id="sla:SERLADRAFT_434164"/>
<dbReference type="Pfam" id="PF20149">
    <property type="entry name" value="DUF6532"/>
    <property type="match status" value="1"/>
</dbReference>
<evidence type="ECO:0000313" key="2">
    <source>
        <dbReference type="EMBL" id="EGO28266.1"/>
    </source>
</evidence>
<evidence type="ECO:0000259" key="1">
    <source>
        <dbReference type="Pfam" id="PF20149"/>
    </source>
</evidence>
<dbReference type="GeneID" id="18814336"/>
<dbReference type="HOGENOM" id="CLU_1750802_0_0_1"/>
<dbReference type="AlphaFoldDB" id="F8NJQ1"/>
<name>F8NJQ1_SERL9</name>
<sequence>MPEYQFAGAEKVVEELLVELGTPCDNSKVPYNPDDLKEGKTRYFRHPALICLILNIQYKSKNGLGCLFASNIGPLAAHITLALAGTALYASLKELSTEVFEAANFSINLYRKFYKKLMSLINNVIMHDNELREDFEDLLAFIVSCGMSM</sequence>
<reference evidence="2" key="1">
    <citation type="submission" date="2011-04" db="EMBL/GenBank/DDBJ databases">
        <title>Evolution of plant cell wall degrading machinery underlies the functional diversity of forest fungi.</title>
        <authorList>
            <consortium name="US DOE Joint Genome Institute (JGI-PGF)"/>
            <person name="Eastwood D.C."/>
            <person name="Floudas D."/>
            <person name="Binder M."/>
            <person name="Majcherczyk A."/>
            <person name="Schneider P."/>
            <person name="Aerts A."/>
            <person name="Asiegbu F.O."/>
            <person name="Baker S.E."/>
            <person name="Barry K."/>
            <person name="Bendiksby M."/>
            <person name="Blumentritt M."/>
            <person name="Coutinho P.M."/>
            <person name="Cullen D."/>
            <person name="Cullen D."/>
            <person name="Gathman A."/>
            <person name="Goodell B."/>
            <person name="Henrissat B."/>
            <person name="Ihrmark K."/>
            <person name="Kauserud H."/>
            <person name="Kohler A."/>
            <person name="LaButti K."/>
            <person name="Lapidus A."/>
            <person name="Lavin J.L."/>
            <person name="Lee Y.-H."/>
            <person name="Lindquist E."/>
            <person name="Lilly W."/>
            <person name="Lucas S."/>
            <person name="Morin E."/>
            <person name="Murat C."/>
            <person name="Oguiza J.A."/>
            <person name="Park J."/>
            <person name="Pisabarro A.G."/>
            <person name="Riley R."/>
            <person name="Rosling A."/>
            <person name="Salamov A."/>
            <person name="Schmidt O."/>
            <person name="Schmutz J."/>
            <person name="Skrede I."/>
            <person name="Stenlid J."/>
            <person name="Wiebenga A."/>
            <person name="Xie X."/>
            <person name="Kues U."/>
            <person name="Hibbett D.S."/>
            <person name="Hoffmeister D."/>
            <person name="Hogberg N."/>
            <person name="Martin F."/>
            <person name="Grigoriev I.V."/>
            <person name="Watkinson S.C."/>
        </authorList>
    </citation>
    <scope>NUCLEOTIDE SEQUENCE</scope>
    <source>
        <strain evidence="2">S7.9</strain>
    </source>
</reference>
<dbReference type="RefSeq" id="XP_007314465.1">
    <property type="nucleotide sequence ID" value="XM_007314403.1"/>
</dbReference>
<dbReference type="InterPro" id="IPR045341">
    <property type="entry name" value="DUF6532"/>
</dbReference>
<dbReference type="Proteomes" id="UP000008064">
    <property type="component" value="Unassembled WGS sequence"/>
</dbReference>
<proteinExistence type="predicted"/>
<accession>F8NJQ1</accession>
<dbReference type="EMBL" id="GL945430">
    <property type="protein sequence ID" value="EGO28266.1"/>
    <property type="molecule type" value="Genomic_DNA"/>
</dbReference>
<feature type="domain" description="DUF6532" evidence="1">
    <location>
        <begin position="26"/>
        <end position="123"/>
    </location>
</feature>
<protein>
    <recommendedName>
        <fullName evidence="1">DUF6532 domain-containing protein</fullName>
    </recommendedName>
</protein>
<gene>
    <name evidence="2" type="ORF">SERLADRAFT_434164</name>
</gene>